<dbReference type="EMBL" id="QKYT01000257">
    <property type="protein sequence ID" value="RIA88576.1"/>
    <property type="molecule type" value="Genomic_DNA"/>
</dbReference>
<protein>
    <submittedName>
        <fullName evidence="1">Uncharacterized protein</fullName>
    </submittedName>
</protein>
<dbReference type="Proteomes" id="UP000265703">
    <property type="component" value="Unassembled WGS sequence"/>
</dbReference>
<dbReference type="AlphaFoldDB" id="A0A397SVC0"/>
<comment type="caution">
    <text evidence="1">The sequence shown here is derived from an EMBL/GenBank/DDBJ whole genome shotgun (WGS) entry which is preliminary data.</text>
</comment>
<evidence type="ECO:0000313" key="2">
    <source>
        <dbReference type="Proteomes" id="UP000265703"/>
    </source>
</evidence>
<sequence>MAYLGYYSLIPVIRYSCGCIIKLCDHYECIHHELRPYVQYLPVLTQNHTNFVPELGYTEPLNNPFNATDQTLLNSYDESQVTLQNTGSRPEKPFQLYVLPCGNLTPNIPRRIESLKIKGLLKQTYFEDDSDSGIKNKVESLFPCLRGRSWRFLRCISTSKLGIATEPTNGWSIRELKM</sequence>
<keyword evidence="2" id="KW-1185">Reference proteome</keyword>
<organism evidence="1 2">
    <name type="scientific">Glomus cerebriforme</name>
    <dbReference type="NCBI Taxonomy" id="658196"/>
    <lineage>
        <taxon>Eukaryota</taxon>
        <taxon>Fungi</taxon>
        <taxon>Fungi incertae sedis</taxon>
        <taxon>Mucoromycota</taxon>
        <taxon>Glomeromycotina</taxon>
        <taxon>Glomeromycetes</taxon>
        <taxon>Glomerales</taxon>
        <taxon>Glomeraceae</taxon>
        <taxon>Glomus</taxon>
    </lineage>
</organism>
<evidence type="ECO:0000313" key="1">
    <source>
        <dbReference type="EMBL" id="RIA88576.1"/>
    </source>
</evidence>
<name>A0A397SVC0_9GLOM</name>
<reference evidence="1 2" key="1">
    <citation type="submission" date="2018-06" db="EMBL/GenBank/DDBJ databases">
        <title>Comparative genomics reveals the genomic features of Rhizophagus irregularis, R. cerebriforme, R. diaphanum and Gigaspora rosea, and their symbiotic lifestyle signature.</title>
        <authorList>
            <person name="Morin E."/>
            <person name="San Clemente H."/>
            <person name="Chen E.C.H."/>
            <person name="De La Providencia I."/>
            <person name="Hainaut M."/>
            <person name="Kuo A."/>
            <person name="Kohler A."/>
            <person name="Murat C."/>
            <person name="Tang N."/>
            <person name="Roy S."/>
            <person name="Loubradou J."/>
            <person name="Henrissat B."/>
            <person name="Grigoriev I.V."/>
            <person name="Corradi N."/>
            <person name="Roux C."/>
            <person name="Martin F.M."/>
        </authorList>
    </citation>
    <scope>NUCLEOTIDE SEQUENCE [LARGE SCALE GENOMIC DNA]</scope>
    <source>
        <strain evidence="1 2">DAOM 227022</strain>
    </source>
</reference>
<accession>A0A397SVC0</accession>
<proteinExistence type="predicted"/>
<dbReference type="OrthoDB" id="2320708at2759"/>
<gene>
    <name evidence="1" type="ORF">C1645_826153</name>
</gene>